<dbReference type="STRING" id="387005.A0A183HM12"/>
<reference evidence="1 2" key="2">
    <citation type="submission" date="2018-11" db="EMBL/GenBank/DDBJ databases">
        <authorList>
            <consortium name="Pathogen Informatics"/>
        </authorList>
    </citation>
    <scope>NUCLEOTIDE SEQUENCE [LARGE SCALE GENOMIC DNA]</scope>
</reference>
<dbReference type="WBParaSite" id="OFLC_0000852301-mRNA-1">
    <property type="protein sequence ID" value="OFLC_0000852301-mRNA-1"/>
    <property type="gene ID" value="OFLC_0000852301"/>
</dbReference>
<accession>A0A183HM12</accession>
<sequence length="153" mass="18158">MELKLENVQNEVLKIIGDLQTLPETLGNFKLHAMSCLINSQDDNIFLVCLNQLLNVAFIPDCAFLVAEIKHAIEDRMEKYAPHLHLRRWFLRKKNYIMENLAKWIIFGYSEETKPLKRDSFSQFVDKKFERNMEYALNVIIEIFDFSKDDVER</sequence>
<dbReference type="Proteomes" id="UP000267606">
    <property type="component" value="Unassembled WGS sequence"/>
</dbReference>
<evidence type="ECO:0000313" key="3">
    <source>
        <dbReference type="WBParaSite" id="OFLC_0000852301-mRNA-1"/>
    </source>
</evidence>
<gene>
    <name evidence="1" type="ORF">OFLC_LOCUS8523</name>
</gene>
<name>A0A183HM12_9BILA</name>
<evidence type="ECO:0000313" key="2">
    <source>
        <dbReference type="Proteomes" id="UP000267606"/>
    </source>
</evidence>
<reference evidence="3" key="1">
    <citation type="submission" date="2016-06" db="UniProtKB">
        <authorList>
            <consortium name="WormBaseParasite"/>
        </authorList>
    </citation>
    <scope>IDENTIFICATION</scope>
</reference>
<dbReference type="EMBL" id="UZAJ01009713">
    <property type="protein sequence ID" value="VDO56099.1"/>
    <property type="molecule type" value="Genomic_DNA"/>
</dbReference>
<evidence type="ECO:0000313" key="1">
    <source>
        <dbReference type="EMBL" id="VDO56099.1"/>
    </source>
</evidence>
<organism evidence="3">
    <name type="scientific">Onchocerca flexuosa</name>
    <dbReference type="NCBI Taxonomy" id="387005"/>
    <lineage>
        <taxon>Eukaryota</taxon>
        <taxon>Metazoa</taxon>
        <taxon>Ecdysozoa</taxon>
        <taxon>Nematoda</taxon>
        <taxon>Chromadorea</taxon>
        <taxon>Rhabditida</taxon>
        <taxon>Spirurina</taxon>
        <taxon>Spiruromorpha</taxon>
        <taxon>Filarioidea</taxon>
        <taxon>Onchocercidae</taxon>
        <taxon>Onchocerca</taxon>
    </lineage>
</organism>
<proteinExistence type="predicted"/>
<keyword evidence="2" id="KW-1185">Reference proteome</keyword>
<dbReference type="AlphaFoldDB" id="A0A183HM12"/>
<protein>
    <submittedName>
        <fullName evidence="3">Transcriptional regulator</fullName>
    </submittedName>
</protein>